<feature type="compositionally biased region" description="Basic and acidic residues" evidence="1">
    <location>
        <begin position="447"/>
        <end position="466"/>
    </location>
</feature>
<evidence type="ECO:0000313" key="2">
    <source>
        <dbReference type="EMBL" id="ADN12733.1"/>
    </source>
</evidence>
<organism evidence="2 3">
    <name type="scientific">Gloeothece verrucosa (strain PCC 7822)</name>
    <name type="common">Cyanothece sp. (strain PCC 7822)</name>
    <dbReference type="NCBI Taxonomy" id="497965"/>
    <lineage>
        <taxon>Bacteria</taxon>
        <taxon>Bacillati</taxon>
        <taxon>Cyanobacteriota</taxon>
        <taxon>Cyanophyceae</taxon>
        <taxon>Oscillatoriophycideae</taxon>
        <taxon>Chroococcales</taxon>
        <taxon>Aphanothecaceae</taxon>
        <taxon>Gloeothece</taxon>
        <taxon>Gloeothece verrucosa</taxon>
    </lineage>
</organism>
<dbReference type="eggNOG" id="ENOG502ZYZU">
    <property type="taxonomic scope" value="Bacteria"/>
</dbReference>
<dbReference type="STRING" id="497965.Cyan7822_0701"/>
<dbReference type="KEGG" id="cyj:Cyan7822_0701"/>
<feature type="region of interest" description="Disordered" evidence="1">
    <location>
        <begin position="1"/>
        <end position="23"/>
    </location>
</feature>
<evidence type="ECO:0000313" key="3">
    <source>
        <dbReference type="Proteomes" id="UP000008206"/>
    </source>
</evidence>
<feature type="region of interest" description="Disordered" evidence="1">
    <location>
        <begin position="418"/>
        <end position="482"/>
    </location>
</feature>
<sequence length="594" mass="67164">MEDETPSQQIPYPLVRQMSSPPTNPYQSRLLNLFNRQSLRLKEQLNRTGRQLKNAVEMGVQILVYPLYLLVQTGRMVQRQLQQKIAQQQFLLSPSSSNSGSVPVTCDQPIEQILKTLEPWLSEAQDTISPSAVSAPLEKVPIEPFSQNIEIQGLATLLQNQKLVLVSSNNLLIDIFYPAQQEQLKQRIVSELANYQYQRRLELQAAKKFPSLIPSFQINSPQVLPPVRWFWTVMRWIQTGELANAINLFGESTLVRRSGINNITVSTTLTEPIKSIPRETQYQVLTSIETLDHYSVNLGRIQVIIQAALEYFFGERKAERVEQKEAFSLKKSPTDSMAYLAHWGAERVPHGETAALGNTDISPQLLPPTDIHLTIKGKREQLTQKPLTLTPAESDPFQIQILIQAAIDYFFGQTKKQLLGGGNPNRARLSTPSRKPLSQEPEPDPWLSKEDLFSENIPRENPKKPNDGMSSEPAKLAGTSREIKSKKSLLETFKQTLTQENKAQSLTLEKPLPTPAPSPLNEAATAKNLEITPISAKVEELEAKPEWIETEATPVGYVKHPLVKILETLDRVIFWLEEQGLKFWNWVRGNKNSH</sequence>
<dbReference type="AlphaFoldDB" id="E0UAJ2"/>
<name>E0UAJ2_GLOV7</name>
<dbReference type="Proteomes" id="UP000008206">
    <property type="component" value="Chromosome"/>
</dbReference>
<proteinExistence type="predicted"/>
<dbReference type="EMBL" id="CP002198">
    <property type="protein sequence ID" value="ADN12733.1"/>
    <property type="molecule type" value="Genomic_DNA"/>
</dbReference>
<accession>E0UAJ2</accession>
<dbReference type="HOGENOM" id="CLU_028870_0_0_3"/>
<keyword evidence="3" id="KW-1185">Reference proteome</keyword>
<gene>
    <name evidence="2" type="ordered locus">Cyan7822_0701</name>
</gene>
<evidence type="ECO:0000256" key="1">
    <source>
        <dbReference type="SAM" id="MobiDB-lite"/>
    </source>
</evidence>
<feature type="compositionally biased region" description="Polar residues" evidence="1">
    <location>
        <begin position="1"/>
        <end position="10"/>
    </location>
</feature>
<protein>
    <submittedName>
        <fullName evidence="2">Uncharacterized protein</fullName>
    </submittedName>
</protein>
<reference evidence="3" key="1">
    <citation type="journal article" date="2011" name="MBio">
        <title>Novel metabolic attributes of the genus Cyanothece, comprising a group of unicellular nitrogen-fixing Cyanobacteria.</title>
        <authorList>
            <person name="Bandyopadhyay A."/>
            <person name="Elvitigala T."/>
            <person name="Welsh E."/>
            <person name="Stockel J."/>
            <person name="Liberton M."/>
            <person name="Min H."/>
            <person name="Sherman L.A."/>
            <person name="Pakrasi H.B."/>
        </authorList>
    </citation>
    <scope>NUCLEOTIDE SEQUENCE [LARGE SCALE GENOMIC DNA]</scope>
    <source>
        <strain evidence="3">PCC 7822</strain>
    </source>
</reference>